<organism evidence="6 7">
    <name type="scientific">Aspergillus ibericus CBS 121593</name>
    <dbReference type="NCBI Taxonomy" id="1448316"/>
    <lineage>
        <taxon>Eukaryota</taxon>
        <taxon>Fungi</taxon>
        <taxon>Dikarya</taxon>
        <taxon>Ascomycota</taxon>
        <taxon>Pezizomycotina</taxon>
        <taxon>Eurotiomycetes</taxon>
        <taxon>Eurotiomycetidae</taxon>
        <taxon>Eurotiales</taxon>
        <taxon>Aspergillaceae</taxon>
        <taxon>Aspergillus</taxon>
        <taxon>Aspergillus subgen. Circumdati</taxon>
    </lineage>
</organism>
<reference evidence="6 7" key="1">
    <citation type="submission" date="2018-02" db="EMBL/GenBank/DDBJ databases">
        <title>The genomes of Aspergillus section Nigri reveals drivers in fungal speciation.</title>
        <authorList>
            <consortium name="DOE Joint Genome Institute"/>
            <person name="Vesth T.C."/>
            <person name="Nybo J."/>
            <person name="Theobald S."/>
            <person name="Brandl J."/>
            <person name="Frisvad J.C."/>
            <person name="Nielsen K.F."/>
            <person name="Lyhne E.K."/>
            <person name="Kogle M.E."/>
            <person name="Kuo A."/>
            <person name="Riley R."/>
            <person name="Clum A."/>
            <person name="Nolan M."/>
            <person name="Lipzen A."/>
            <person name="Salamov A."/>
            <person name="Henrissat B."/>
            <person name="Wiebenga A."/>
            <person name="De vries R.P."/>
            <person name="Grigoriev I.V."/>
            <person name="Mortensen U.H."/>
            <person name="Andersen M.R."/>
            <person name="Baker S.E."/>
        </authorList>
    </citation>
    <scope>NUCLEOTIDE SEQUENCE [LARGE SCALE GENOMIC DNA]</scope>
    <source>
        <strain evidence="6 7">CBS 121593</strain>
    </source>
</reference>
<evidence type="ECO:0000259" key="5">
    <source>
        <dbReference type="Pfam" id="PF01613"/>
    </source>
</evidence>
<keyword evidence="2" id="KW-0285">Flavoprotein</keyword>
<dbReference type="RefSeq" id="XP_025577710.1">
    <property type="nucleotide sequence ID" value="XM_025722018.1"/>
</dbReference>
<dbReference type="InterPro" id="IPR012349">
    <property type="entry name" value="Split_barrel_FMN-bd"/>
</dbReference>
<dbReference type="InterPro" id="IPR002563">
    <property type="entry name" value="Flavin_Rdtase-like_dom"/>
</dbReference>
<evidence type="ECO:0000256" key="4">
    <source>
        <dbReference type="ARBA" id="ARBA00038054"/>
    </source>
</evidence>
<comment type="similarity">
    <text evidence="4">Belongs to the flavoredoxin family.</text>
</comment>
<comment type="cofactor">
    <cofactor evidence="1">
        <name>FMN</name>
        <dbReference type="ChEBI" id="CHEBI:58210"/>
    </cofactor>
</comment>
<dbReference type="OrthoDB" id="10250990at2759"/>
<evidence type="ECO:0000313" key="6">
    <source>
        <dbReference type="EMBL" id="RAL03383.1"/>
    </source>
</evidence>
<evidence type="ECO:0000256" key="3">
    <source>
        <dbReference type="ARBA" id="ARBA00022643"/>
    </source>
</evidence>
<dbReference type="GO" id="GO:0010181">
    <property type="term" value="F:FMN binding"/>
    <property type="evidence" value="ECO:0007669"/>
    <property type="project" value="InterPro"/>
</dbReference>
<dbReference type="Proteomes" id="UP000249402">
    <property type="component" value="Unassembled WGS sequence"/>
</dbReference>
<protein>
    <recommendedName>
        <fullName evidence="5">Flavin reductase like domain-containing protein</fullName>
    </recommendedName>
</protein>
<dbReference type="Gene3D" id="2.30.110.10">
    <property type="entry name" value="Electron Transport, Fmn-binding Protein, Chain A"/>
    <property type="match status" value="1"/>
</dbReference>
<proteinExistence type="inferred from homology"/>
<sequence>MNSAFCLAKLYFSCQFTETEATHPDFNKDKPIEITKSPYPNWKYREGMPDNKINLTQKHHKINPYTPDQPTINNYRLLLSGIAPRPISFLSTVNSEKQKNLSPFSYFQVINHNPPIFIIGFSSRLGRVKDTYHNLKETREYIINTISKNIIKAINTTSIDTPYSAPSTTIKPSRVEESVFNIKDKIKEGTTDTDYNHINLNKLRPIGQLNSISYSHIISTFKQPRNK</sequence>
<feature type="domain" description="Flavin reductase like" evidence="5">
    <location>
        <begin position="84"/>
        <end position="165"/>
    </location>
</feature>
<dbReference type="AlphaFoldDB" id="A0A395H7A2"/>
<dbReference type="SUPFAM" id="SSF50475">
    <property type="entry name" value="FMN-binding split barrel"/>
    <property type="match status" value="1"/>
</dbReference>
<keyword evidence="7" id="KW-1185">Reference proteome</keyword>
<dbReference type="VEuPathDB" id="FungiDB:BO80DRAFT_453540"/>
<dbReference type="PANTHER" id="PTHR33798:SF5">
    <property type="entry name" value="FLAVIN REDUCTASE LIKE DOMAIN-CONTAINING PROTEIN"/>
    <property type="match status" value="1"/>
</dbReference>
<dbReference type="Pfam" id="PF01613">
    <property type="entry name" value="Flavin_Reduct"/>
    <property type="match status" value="1"/>
</dbReference>
<dbReference type="EMBL" id="KZ824428">
    <property type="protein sequence ID" value="RAL03383.1"/>
    <property type="molecule type" value="Genomic_DNA"/>
</dbReference>
<dbReference type="PANTHER" id="PTHR33798">
    <property type="entry name" value="FLAVOPROTEIN OXYGENASE"/>
    <property type="match status" value="1"/>
</dbReference>
<dbReference type="GeneID" id="37226883"/>
<evidence type="ECO:0000313" key="7">
    <source>
        <dbReference type="Proteomes" id="UP000249402"/>
    </source>
</evidence>
<gene>
    <name evidence="6" type="ORF">BO80DRAFT_453540</name>
</gene>
<name>A0A395H7A2_9EURO</name>
<accession>A0A395H7A2</accession>
<evidence type="ECO:0000256" key="1">
    <source>
        <dbReference type="ARBA" id="ARBA00001917"/>
    </source>
</evidence>
<keyword evidence="3" id="KW-0288">FMN</keyword>
<dbReference type="STRING" id="1448316.A0A395H7A2"/>
<evidence type="ECO:0000256" key="2">
    <source>
        <dbReference type="ARBA" id="ARBA00022630"/>
    </source>
</evidence>